<evidence type="ECO:0000256" key="1">
    <source>
        <dbReference type="ARBA" id="ARBA00004496"/>
    </source>
</evidence>
<sequence length="238" mass="25730">MNILAIDTATEACSVALQFKDTVITRFEICPQQHSQRLLPMVDEVLNEAKVSLGDLDLLAFGRGPGSFTGVRIATGMIQGLALGTGLKVAGVSTLEAMALEVASKTEHKDALIAVASDARMGEVYFAVYSQSQSRLVLCVEEQVCPPETAIEQLNALKEDNSAAVIAAGTGWSAYEELDNWKSEVCSEVVFDVTLPNAQYMLKLAIDAYSKGEVSNAVNVEPVYLRDKVTWKKLPGRE</sequence>
<dbReference type="InterPro" id="IPR000905">
    <property type="entry name" value="Gcp-like_dom"/>
</dbReference>
<evidence type="ECO:0000313" key="8">
    <source>
        <dbReference type="EMBL" id="KHT44983.1"/>
    </source>
</evidence>
<dbReference type="RefSeq" id="WP_039222793.1">
    <property type="nucleotide sequence ID" value="NZ_JWLW01000065.1"/>
</dbReference>
<evidence type="ECO:0000256" key="2">
    <source>
        <dbReference type="ARBA" id="ARBA00010493"/>
    </source>
</evidence>
<comment type="caution">
    <text evidence="8">The sequence shown here is derived from an EMBL/GenBank/DDBJ whole genome shotgun (WGS) entry which is preliminary data.</text>
</comment>
<dbReference type="NCBIfam" id="TIGR03725">
    <property type="entry name" value="T6A_YeaZ"/>
    <property type="match status" value="1"/>
</dbReference>
<evidence type="ECO:0000256" key="5">
    <source>
        <dbReference type="ARBA" id="ARBA00022694"/>
    </source>
</evidence>
<dbReference type="InterPro" id="IPR043129">
    <property type="entry name" value="ATPase_NBD"/>
</dbReference>
<keyword evidence="9" id="KW-1185">Reference proteome</keyword>
<accession>A0A0B3Y0U7</accession>
<dbReference type="PANTHER" id="PTHR11735">
    <property type="entry name" value="TRNA N6-ADENOSINE THREONYLCARBAMOYLTRANSFERASE"/>
    <property type="match status" value="1"/>
</dbReference>
<dbReference type="AlphaFoldDB" id="A0A0B3Y0U7"/>
<dbReference type="CDD" id="cd24032">
    <property type="entry name" value="ASKHA_NBD_TsaB"/>
    <property type="match status" value="1"/>
</dbReference>
<evidence type="ECO:0000313" key="9">
    <source>
        <dbReference type="Proteomes" id="UP000031197"/>
    </source>
</evidence>
<comment type="subcellular location">
    <subcellularLocation>
        <location evidence="1">Cytoplasm</location>
    </subcellularLocation>
</comment>
<dbReference type="Pfam" id="PF00814">
    <property type="entry name" value="TsaD"/>
    <property type="match status" value="1"/>
</dbReference>
<gene>
    <name evidence="8" type="ORF">RJ41_15535</name>
</gene>
<dbReference type="GO" id="GO:0005829">
    <property type="term" value="C:cytosol"/>
    <property type="evidence" value="ECO:0007669"/>
    <property type="project" value="TreeGrafter"/>
</dbReference>
<dbReference type="InterPro" id="IPR022496">
    <property type="entry name" value="T6A_TsaB"/>
</dbReference>
<keyword evidence="4" id="KW-0963">Cytoplasm</keyword>
<evidence type="ECO:0000259" key="7">
    <source>
        <dbReference type="Pfam" id="PF00814"/>
    </source>
</evidence>
<organism evidence="8 9">
    <name type="scientific">Alteromonas marina</name>
    <dbReference type="NCBI Taxonomy" id="203795"/>
    <lineage>
        <taxon>Bacteria</taxon>
        <taxon>Pseudomonadati</taxon>
        <taxon>Pseudomonadota</taxon>
        <taxon>Gammaproteobacteria</taxon>
        <taxon>Alteromonadales</taxon>
        <taxon>Alteromonadaceae</taxon>
        <taxon>Alteromonas/Salinimonas group</taxon>
        <taxon>Alteromonas</taxon>
    </lineage>
</organism>
<name>A0A0B3Y0U7_9ALTE</name>
<dbReference type="PANTHER" id="PTHR11735:SF11">
    <property type="entry name" value="TRNA THREONYLCARBAMOYLADENOSINE BIOSYNTHESIS PROTEIN TSAB"/>
    <property type="match status" value="1"/>
</dbReference>
<dbReference type="Gene3D" id="3.30.420.40">
    <property type="match status" value="2"/>
</dbReference>
<comment type="similarity">
    <text evidence="2">Belongs to the KAE1 / TsaD family. TsaB subfamily.</text>
</comment>
<dbReference type="OrthoDB" id="9809995at2"/>
<evidence type="ECO:0000256" key="4">
    <source>
        <dbReference type="ARBA" id="ARBA00022490"/>
    </source>
</evidence>
<proteinExistence type="inferred from homology"/>
<feature type="domain" description="Gcp-like" evidence="7">
    <location>
        <begin position="28"/>
        <end position="229"/>
    </location>
</feature>
<dbReference type="Proteomes" id="UP000031197">
    <property type="component" value="Unassembled WGS sequence"/>
</dbReference>
<dbReference type="FunFam" id="3.30.420.40:FF:000097">
    <property type="entry name" value="tRNA threonylcarbamoyladenosine biosynthesis protein TsaB"/>
    <property type="match status" value="1"/>
</dbReference>
<reference evidence="8 9" key="1">
    <citation type="submission" date="2014-12" db="EMBL/GenBank/DDBJ databases">
        <title>Genome sequencing of Alteromonas marina AD001.</title>
        <authorList>
            <person name="Adrian T.G.S."/>
            <person name="Chan K.G."/>
        </authorList>
    </citation>
    <scope>NUCLEOTIDE SEQUENCE [LARGE SCALE GENOMIC DNA]</scope>
    <source>
        <strain evidence="8 9">AD001</strain>
    </source>
</reference>
<dbReference type="GO" id="GO:0002949">
    <property type="term" value="P:tRNA threonylcarbamoyladenosine modification"/>
    <property type="evidence" value="ECO:0007669"/>
    <property type="project" value="InterPro"/>
</dbReference>
<evidence type="ECO:0000256" key="3">
    <source>
        <dbReference type="ARBA" id="ARBA00019012"/>
    </source>
</evidence>
<keyword evidence="5" id="KW-0819">tRNA processing</keyword>
<dbReference type="SUPFAM" id="SSF53067">
    <property type="entry name" value="Actin-like ATPase domain"/>
    <property type="match status" value="2"/>
</dbReference>
<evidence type="ECO:0000256" key="6">
    <source>
        <dbReference type="ARBA" id="ARBA00032446"/>
    </source>
</evidence>
<dbReference type="EMBL" id="JWLW01000065">
    <property type="protein sequence ID" value="KHT44983.1"/>
    <property type="molecule type" value="Genomic_DNA"/>
</dbReference>
<protein>
    <recommendedName>
        <fullName evidence="3">tRNA threonylcarbamoyladenosine biosynthesis protein TsaB</fullName>
    </recommendedName>
    <alternativeName>
        <fullName evidence="6">t(6)A37 threonylcarbamoyladenosine biosynthesis protein TsaB</fullName>
    </alternativeName>
</protein>